<dbReference type="PANTHER" id="PTHR43142">
    <property type="entry name" value="CARBOXYLIC ESTER HYDROLASE"/>
    <property type="match status" value="1"/>
</dbReference>
<dbReference type="Pfam" id="PF00135">
    <property type="entry name" value="COesterase"/>
    <property type="match status" value="1"/>
</dbReference>
<name>A0A7M6UP55_NASVI</name>
<reference evidence="6" key="1">
    <citation type="submission" date="2021-01" db="UniProtKB">
        <authorList>
            <consortium name="EnsemblMetazoa"/>
        </authorList>
    </citation>
    <scope>IDENTIFICATION</scope>
</reference>
<keyword evidence="4" id="KW-0325">Glycoprotein</keyword>
<dbReference type="Gene3D" id="3.40.50.1820">
    <property type="entry name" value="alpha/beta hydrolase"/>
    <property type="match status" value="1"/>
</dbReference>
<accession>A0A7M6UP55</accession>
<evidence type="ECO:0000259" key="5">
    <source>
        <dbReference type="Pfam" id="PF00135"/>
    </source>
</evidence>
<dbReference type="InterPro" id="IPR029058">
    <property type="entry name" value="AB_hydrolase_fold"/>
</dbReference>
<evidence type="ECO:0000256" key="2">
    <source>
        <dbReference type="ARBA" id="ARBA00022487"/>
    </source>
</evidence>
<keyword evidence="7" id="KW-1185">Reference proteome</keyword>
<organism evidence="6 7">
    <name type="scientific">Nasonia vitripennis</name>
    <name type="common">Parasitic wasp</name>
    <dbReference type="NCBI Taxonomy" id="7425"/>
    <lineage>
        <taxon>Eukaryota</taxon>
        <taxon>Metazoa</taxon>
        <taxon>Ecdysozoa</taxon>
        <taxon>Arthropoda</taxon>
        <taxon>Hexapoda</taxon>
        <taxon>Insecta</taxon>
        <taxon>Pterygota</taxon>
        <taxon>Neoptera</taxon>
        <taxon>Endopterygota</taxon>
        <taxon>Hymenoptera</taxon>
        <taxon>Apocrita</taxon>
        <taxon>Proctotrupomorpha</taxon>
        <taxon>Chalcidoidea</taxon>
        <taxon>Pteromalidae</taxon>
        <taxon>Pteromalinae</taxon>
        <taxon>Nasonia</taxon>
    </lineage>
</organism>
<dbReference type="GeneID" id="100118448"/>
<dbReference type="AlphaFoldDB" id="A0A7M6UP55"/>
<dbReference type="Proteomes" id="UP000002358">
    <property type="component" value="Chromosome 1"/>
</dbReference>
<dbReference type="SUPFAM" id="SSF53474">
    <property type="entry name" value="alpha/beta-Hydrolases"/>
    <property type="match status" value="1"/>
</dbReference>
<evidence type="ECO:0000313" key="7">
    <source>
        <dbReference type="Proteomes" id="UP000002358"/>
    </source>
</evidence>
<keyword evidence="2" id="KW-0719">Serine esterase</keyword>
<protein>
    <recommendedName>
        <fullName evidence="5">Carboxylesterase type B domain-containing protein</fullName>
    </recommendedName>
</protein>
<dbReference type="CTD" id="100118448"/>
<dbReference type="EnsemblMetazoa" id="NM_001172479">
    <property type="protein sequence ID" value="NP_001165950"/>
    <property type="gene ID" value="GeneID_100118448"/>
</dbReference>
<dbReference type="OrthoDB" id="19653at2759"/>
<dbReference type="InParanoid" id="A0A7M6UP55"/>
<dbReference type="InterPro" id="IPR002018">
    <property type="entry name" value="CarbesteraseB"/>
</dbReference>
<dbReference type="RefSeq" id="NP_001165950.1">
    <property type="nucleotide sequence ID" value="NM_001172479.1"/>
</dbReference>
<proteinExistence type="inferred from homology"/>
<evidence type="ECO:0000313" key="6">
    <source>
        <dbReference type="EnsemblMetazoa" id="NP_001165950"/>
    </source>
</evidence>
<sequence>MSAVAGPEVKTRNGNLRGLKQTSIEGFDFYSFKGIPYAKPPVGELRFKDPVPIEPWKGTRDATEFGPMAAQFDIVSKITDGSDDCLYLNVYTKTLDTNERRPVMVYIHGGGFIFGSGNDFFYGPDYLMRKDIVLVTINYRLGVLGFLNLEHEIAPGNSGLKDQVLALKWVRDNIGSFVGDPDNVTIFGESAGGASVHYLTVSPLAKGLFHKAISQSGVFVNPWAAVPGDPKKKAYKLCELLGKKTTDPVEIVNLLRTVDASKLIELQEKIQGEEIKKNLLSAFAPGIDDKSPNPFTPFSREVAVEHAAHVPYLIGYNDREGTFLYKIFEDADYEDKNVNFEDYVHPHVSEMLKRNKLNANDLKRLYFKKEKISKDTALKFVDLMSDVYFVEGIHRVAKVQAERNSASTYLYQFTYDQGPNFTKGMFNSDISGSTHMDELIYLFSMKFHEALDMEPIKKVSPHFRVMEQIVEMWTNFAKYGRPTPVLTELLPVHWLPLTDGTVLRYLNIGEELRMEKVLNVEERYAYKVKRHHQTYNH</sequence>
<evidence type="ECO:0000256" key="4">
    <source>
        <dbReference type="ARBA" id="ARBA00023180"/>
    </source>
</evidence>
<feature type="domain" description="Carboxylesterase type B" evidence="5">
    <location>
        <begin position="7"/>
        <end position="519"/>
    </location>
</feature>
<evidence type="ECO:0000256" key="1">
    <source>
        <dbReference type="ARBA" id="ARBA00005964"/>
    </source>
</evidence>
<keyword evidence="3" id="KW-0378">Hydrolase</keyword>
<dbReference type="GO" id="GO:0052689">
    <property type="term" value="F:carboxylic ester hydrolase activity"/>
    <property type="evidence" value="ECO:0007669"/>
    <property type="project" value="UniProtKB-KW"/>
</dbReference>
<dbReference type="KEGG" id="nvi:100118448"/>
<dbReference type="PANTHER" id="PTHR43142:SF1">
    <property type="entry name" value="CARBOXYLIC ESTER HYDROLASE"/>
    <property type="match status" value="1"/>
</dbReference>
<evidence type="ECO:0000256" key="3">
    <source>
        <dbReference type="ARBA" id="ARBA00022801"/>
    </source>
</evidence>
<comment type="similarity">
    <text evidence="1">Belongs to the type-B carboxylesterase/lipase family.</text>
</comment>